<reference evidence="1" key="1">
    <citation type="submission" date="2020-04" db="EMBL/GenBank/DDBJ databases">
        <authorList>
            <person name="Alioto T."/>
            <person name="Alioto T."/>
            <person name="Gomez Garrido J."/>
        </authorList>
    </citation>
    <scope>NUCLEOTIDE SEQUENCE</scope>
    <source>
        <strain evidence="1">A484AB</strain>
    </source>
</reference>
<name>A0A6S7KDQ7_PARCT</name>
<accession>A0A6S7KDQ7</accession>
<comment type="caution">
    <text evidence="1">The sequence shown here is derived from an EMBL/GenBank/DDBJ whole genome shotgun (WGS) entry which is preliminary data.</text>
</comment>
<dbReference type="EMBL" id="CACRXK020027488">
    <property type="protein sequence ID" value="CAB4040934.1"/>
    <property type="molecule type" value="Genomic_DNA"/>
</dbReference>
<keyword evidence="2" id="KW-1185">Reference proteome</keyword>
<dbReference type="OrthoDB" id="414730at2759"/>
<gene>
    <name evidence="1" type="ORF">PACLA_8A041879</name>
</gene>
<protein>
    <submittedName>
        <fullName evidence="1">Uncharacterized protein</fullName>
    </submittedName>
</protein>
<evidence type="ECO:0000313" key="2">
    <source>
        <dbReference type="Proteomes" id="UP001152795"/>
    </source>
</evidence>
<dbReference type="Proteomes" id="UP001152795">
    <property type="component" value="Unassembled WGS sequence"/>
</dbReference>
<feature type="non-terminal residue" evidence="1">
    <location>
        <position position="78"/>
    </location>
</feature>
<organism evidence="1 2">
    <name type="scientific">Paramuricea clavata</name>
    <name type="common">Red gorgonian</name>
    <name type="synonym">Violescent sea-whip</name>
    <dbReference type="NCBI Taxonomy" id="317549"/>
    <lineage>
        <taxon>Eukaryota</taxon>
        <taxon>Metazoa</taxon>
        <taxon>Cnidaria</taxon>
        <taxon>Anthozoa</taxon>
        <taxon>Octocorallia</taxon>
        <taxon>Malacalcyonacea</taxon>
        <taxon>Plexauridae</taxon>
        <taxon>Paramuricea</taxon>
    </lineage>
</organism>
<sequence>MEDIEQWSTFNGMVINGEKSKSMVICTYQKSTKIGSSELHINYNNTVLENVKSKRLLGVIVDNHLCWKAHINDLASNL</sequence>
<dbReference type="AlphaFoldDB" id="A0A6S7KDQ7"/>
<evidence type="ECO:0000313" key="1">
    <source>
        <dbReference type="EMBL" id="CAB4040934.1"/>
    </source>
</evidence>
<proteinExistence type="predicted"/>